<dbReference type="RefSeq" id="WP_263608053.1">
    <property type="nucleotide sequence ID" value="NZ_JAOVQM010000002.1"/>
</dbReference>
<dbReference type="InterPro" id="IPR036097">
    <property type="entry name" value="HisK_dim/P_sf"/>
</dbReference>
<evidence type="ECO:0000256" key="2">
    <source>
        <dbReference type="ARBA" id="ARBA00004370"/>
    </source>
</evidence>
<dbReference type="PROSITE" id="PS50885">
    <property type="entry name" value="HAMP"/>
    <property type="match status" value="1"/>
</dbReference>
<comment type="subcellular location">
    <subcellularLocation>
        <location evidence="2">Membrane</location>
    </subcellularLocation>
</comment>
<feature type="domain" description="Histidine kinase" evidence="8">
    <location>
        <begin position="262"/>
        <end position="467"/>
    </location>
</feature>
<sequence>MKINLFVKTFLMLLISFSLVFIGSMYYSYTRFSPMYIEKNIDGVKQNILSNASTLKQGTSLEDTSLMDLSSETAFIRYQNQTITASIGPTFLTNDNILDFVIGIYDSEEAIQEGSLIYYVDLQDDIYQINYIYQFEFDDYLIVSTRIQSLQNVDQVLNNINITQSIIVFIAIVLLSFIISKSVVKPIQQIGAYAKGLSNLDFNQNLKLKRQDEFRDLVTSLNELTFHLKKAFSELQEANQKLSSDIDYEKAQEEKKKQLIMTINHEIKTPLAVMKGMIEGMIDGVGRYKDKETYLKELLKQIESISTITQDLTYTLRLEDKKTDHDVVSSAFIHTILQPLEELAKQKKIKIQKNLEPASLWMSEELLNILVTNLVKNALSYTTEPWVKIDGSIQSNGYVLVIRNKGSLPEAELTKLFDSFYRLNTQQEKGSGLGLFIVKQICDLYGYPYKLFNDAGDVVFKVLISLK</sequence>
<dbReference type="EC" id="2.7.13.3" evidence="3"/>
<accession>A0ABT2Y7E3</accession>
<keyword evidence="6 10" id="KW-0418">Kinase</keyword>
<dbReference type="InterPro" id="IPR005467">
    <property type="entry name" value="His_kinase_dom"/>
</dbReference>
<evidence type="ECO:0000256" key="1">
    <source>
        <dbReference type="ARBA" id="ARBA00000085"/>
    </source>
</evidence>
<dbReference type="SUPFAM" id="SSF55874">
    <property type="entry name" value="ATPase domain of HSP90 chaperone/DNA topoisomerase II/histidine kinase"/>
    <property type="match status" value="1"/>
</dbReference>
<dbReference type="SMART" id="SM00388">
    <property type="entry name" value="HisKA"/>
    <property type="match status" value="1"/>
</dbReference>
<keyword evidence="11" id="KW-1185">Reference proteome</keyword>
<feature type="domain" description="HAMP" evidence="9">
    <location>
        <begin position="181"/>
        <end position="233"/>
    </location>
</feature>
<feature type="transmembrane region" description="Helical" evidence="7">
    <location>
        <begin position="6"/>
        <end position="29"/>
    </location>
</feature>
<dbReference type="PANTHER" id="PTHR45453:SF3">
    <property type="entry name" value="HISTIDINE KINASE"/>
    <property type="match status" value="1"/>
</dbReference>
<dbReference type="PANTHER" id="PTHR45453">
    <property type="entry name" value="PHOSPHATE REGULON SENSOR PROTEIN PHOR"/>
    <property type="match status" value="1"/>
</dbReference>
<evidence type="ECO:0000256" key="7">
    <source>
        <dbReference type="SAM" id="Phobius"/>
    </source>
</evidence>
<dbReference type="Gene3D" id="1.10.287.130">
    <property type="match status" value="1"/>
</dbReference>
<dbReference type="InterPro" id="IPR050351">
    <property type="entry name" value="BphY/WalK/GraS-like"/>
</dbReference>
<evidence type="ECO:0000259" key="9">
    <source>
        <dbReference type="PROSITE" id="PS50885"/>
    </source>
</evidence>
<keyword evidence="4" id="KW-0597">Phosphoprotein</keyword>
<dbReference type="GO" id="GO:0016301">
    <property type="term" value="F:kinase activity"/>
    <property type="evidence" value="ECO:0007669"/>
    <property type="project" value="UniProtKB-KW"/>
</dbReference>
<keyword evidence="7" id="KW-1133">Transmembrane helix</keyword>
<dbReference type="SMART" id="SM00387">
    <property type="entry name" value="HATPase_c"/>
    <property type="match status" value="1"/>
</dbReference>
<evidence type="ECO:0000313" key="11">
    <source>
        <dbReference type="Proteomes" id="UP001177160"/>
    </source>
</evidence>
<dbReference type="SMART" id="SM00304">
    <property type="entry name" value="HAMP"/>
    <property type="match status" value="1"/>
</dbReference>
<dbReference type="EMBL" id="JAOVQM010000002">
    <property type="protein sequence ID" value="MCV2231900.1"/>
    <property type="molecule type" value="Genomic_DNA"/>
</dbReference>
<dbReference type="InterPro" id="IPR003660">
    <property type="entry name" value="HAMP_dom"/>
</dbReference>
<proteinExistence type="predicted"/>
<dbReference type="Pfam" id="PF00672">
    <property type="entry name" value="HAMP"/>
    <property type="match status" value="1"/>
</dbReference>
<dbReference type="Gene3D" id="3.30.565.10">
    <property type="entry name" value="Histidine kinase-like ATPase, C-terminal domain"/>
    <property type="match status" value="1"/>
</dbReference>
<dbReference type="CDD" id="cd06225">
    <property type="entry name" value="HAMP"/>
    <property type="match status" value="1"/>
</dbReference>
<gene>
    <name evidence="10" type="ORF">N7548_03560</name>
</gene>
<evidence type="ECO:0000313" key="10">
    <source>
        <dbReference type="EMBL" id="MCV2231900.1"/>
    </source>
</evidence>
<keyword evidence="7" id="KW-0812">Transmembrane</keyword>
<evidence type="ECO:0000259" key="8">
    <source>
        <dbReference type="PROSITE" id="PS50109"/>
    </source>
</evidence>
<organism evidence="10 11">
    <name type="scientific">Paracholeplasma manati</name>
    <dbReference type="NCBI Taxonomy" id="591373"/>
    <lineage>
        <taxon>Bacteria</taxon>
        <taxon>Bacillati</taxon>
        <taxon>Mycoplasmatota</taxon>
        <taxon>Mollicutes</taxon>
        <taxon>Acholeplasmatales</taxon>
        <taxon>Acholeplasmataceae</taxon>
        <taxon>Paracholeplasma</taxon>
    </lineage>
</organism>
<feature type="transmembrane region" description="Helical" evidence="7">
    <location>
        <begin position="156"/>
        <end position="179"/>
    </location>
</feature>
<evidence type="ECO:0000256" key="3">
    <source>
        <dbReference type="ARBA" id="ARBA00012438"/>
    </source>
</evidence>
<comment type="catalytic activity">
    <reaction evidence="1">
        <text>ATP + protein L-histidine = ADP + protein N-phospho-L-histidine.</text>
        <dbReference type="EC" id="2.7.13.3"/>
    </reaction>
</comment>
<name>A0ABT2Y7E3_9MOLU</name>
<reference evidence="10" key="1">
    <citation type="submission" date="2022-09" db="EMBL/GenBank/DDBJ databases">
        <title>Novel Mycoplasma species identified in domestic and wild animals.</title>
        <authorList>
            <person name="Volokhov D.V."/>
            <person name="Furtak V.A."/>
            <person name="Zagorodnyaya T.A."/>
        </authorList>
    </citation>
    <scope>NUCLEOTIDE SEQUENCE</scope>
    <source>
        <strain evidence="10">Oakley</strain>
    </source>
</reference>
<dbReference type="CDD" id="cd00082">
    <property type="entry name" value="HisKA"/>
    <property type="match status" value="1"/>
</dbReference>
<keyword evidence="7" id="KW-0472">Membrane</keyword>
<comment type="caution">
    <text evidence="10">The sequence shown here is derived from an EMBL/GenBank/DDBJ whole genome shotgun (WGS) entry which is preliminary data.</text>
</comment>
<dbReference type="InterPro" id="IPR036890">
    <property type="entry name" value="HATPase_C_sf"/>
</dbReference>
<dbReference type="InterPro" id="IPR003661">
    <property type="entry name" value="HisK_dim/P_dom"/>
</dbReference>
<dbReference type="Gene3D" id="6.10.340.10">
    <property type="match status" value="1"/>
</dbReference>
<dbReference type="PROSITE" id="PS50109">
    <property type="entry name" value="HIS_KIN"/>
    <property type="match status" value="1"/>
</dbReference>
<evidence type="ECO:0000256" key="6">
    <source>
        <dbReference type="ARBA" id="ARBA00022777"/>
    </source>
</evidence>
<dbReference type="InterPro" id="IPR003594">
    <property type="entry name" value="HATPase_dom"/>
</dbReference>
<dbReference type="Pfam" id="PF00512">
    <property type="entry name" value="HisKA"/>
    <property type="match status" value="1"/>
</dbReference>
<dbReference type="Proteomes" id="UP001177160">
    <property type="component" value="Unassembled WGS sequence"/>
</dbReference>
<dbReference type="Pfam" id="PF02518">
    <property type="entry name" value="HATPase_c"/>
    <property type="match status" value="1"/>
</dbReference>
<evidence type="ECO:0000256" key="4">
    <source>
        <dbReference type="ARBA" id="ARBA00022553"/>
    </source>
</evidence>
<evidence type="ECO:0000256" key="5">
    <source>
        <dbReference type="ARBA" id="ARBA00022679"/>
    </source>
</evidence>
<dbReference type="SUPFAM" id="SSF47384">
    <property type="entry name" value="Homodimeric domain of signal transducing histidine kinase"/>
    <property type="match status" value="1"/>
</dbReference>
<protein>
    <recommendedName>
        <fullName evidence="3">histidine kinase</fullName>
        <ecNumber evidence="3">2.7.13.3</ecNumber>
    </recommendedName>
</protein>
<dbReference type="SUPFAM" id="SSF158472">
    <property type="entry name" value="HAMP domain-like"/>
    <property type="match status" value="1"/>
</dbReference>
<keyword evidence="5" id="KW-0808">Transferase</keyword>